<evidence type="ECO:0000313" key="2">
    <source>
        <dbReference type="Proteomes" id="UP000197019"/>
    </source>
</evidence>
<dbReference type="Proteomes" id="UP000197019">
    <property type="component" value="Chromosome"/>
</dbReference>
<organism evidence="1 2">
    <name type="scientific">Methylovulum psychrotolerans</name>
    <dbReference type="NCBI Taxonomy" id="1704499"/>
    <lineage>
        <taxon>Bacteria</taxon>
        <taxon>Pseudomonadati</taxon>
        <taxon>Pseudomonadota</taxon>
        <taxon>Gammaproteobacteria</taxon>
        <taxon>Methylococcales</taxon>
        <taxon>Methylococcaceae</taxon>
        <taxon>Methylovulum</taxon>
    </lineage>
</organism>
<reference evidence="1 2" key="1">
    <citation type="submission" date="2017-06" db="EMBL/GenBank/DDBJ databases">
        <title>Genome Sequencing of the methanotroph Methylovulum psychrotolerants str. HV10-M2 isolated from a high-altitude environment.</title>
        <authorList>
            <person name="Mateos-Rivera A."/>
        </authorList>
    </citation>
    <scope>NUCLEOTIDE SEQUENCE [LARGE SCALE GENOMIC DNA]</scope>
    <source>
        <strain evidence="1 2">HV10_M2</strain>
    </source>
</reference>
<sequence>MTDGKRKNRTLHRLPDLQSRLCNGDGLVGDAFKLECLKIKHKTNHFAMRAKLFVKANQMAYEELQKLRAA</sequence>
<dbReference type="KEGG" id="mpsy:CEK71_22135"/>
<name>A0A1Z4C4R1_9GAMM</name>
<dbReference type="EMBL" id="CP022129">
    <property type="protein sequence ID" value="ASF48537.1"/>
    <property type="molecule type" value="Genomic_DNA"/>
</dbReference>
<evidence type="ECO:0000313" key="1">
    <source>
        <dbReference type="EMBL" id="ASF48537.1"/>
    </source>
</evidence>
<dbReference type="RefSeq" id="WP_088621399.1">
    <property type="nucleotide sequence ID" value="NZ_CP022129.1"/>
</dbReference>
<accession>A0A1Z4C4R1</accession>
<keyword evidence="2" id="KW-1185">Reference proteome</keyword>
<proteinExistence type="predicted"/>
<protein>
    <submittedName>
        <fullName evidence="1">Uncharacterized protein</fullName>
    </submittedName>
</protein>
<dbReference type="AlphaFoldDB" id="A0A1Z4C4R1"/>
<gene>
    <name evidence="1" type="ORF">CEK71_22135</name>
</gene>